<evidence type="ECO:0000256" key="1">
    <source>
        <dbReference type="SAM" id="Phobius"/>
    </source>
</evidence>
<keyword evidence="1" id="KW-0812">Transmembrane</keyword>
<reference evidence="2" key="2">
    <citation type="journal article" date="2015" name="Data Brief">
        <title>Shoot transcriptome of the giant reed, Arundo donax.</title>
        <authorList>
            <person name="Barrero R.A."/>
            <person name="Guerrero F.D."/>
            <person name="Moolhuijzen P."/>
            <person name="Goolsby J.A."/>
            <person name="Tidwell J."/>
            <person name="Bellgard S.E."/>
            <person name="Bellgard M.I."/>
        </authorList>
    </citation>
    <scope>NUCLEOTIDE SEQUENCE</scope>
    <source>
        <tissue evidence="2">Shoot tissue taken approximately 20 cm above the soil surface</tissue>
    </source>
</reference>
<keyword evidence="1" id="KW-0472">Membrane</keyword>
<dbReference type="EMBL" id="GBRH01165046">
    <property type="protein sequence ID" value="JAE32850.1"/>
    <property type="molecule type" value="Transcribed_RNA"/>
</dbReference>
<dbReference type="AlphaFoldDB" id="A0A0A9H6L4"/>
<evidence type="ECO:0000313" key="2">
    <source>
        <dbReference type="EMBL" id="JAE32850.1"/>
    </source>
</evidence>
<proteinExistence type="predicted"/>
<name>A0A0A9H6L4_ARUDO</name>
<sequence>MEPFHPTSSHQPNTPLMSGIQVHLIIWGFSYICICLRGNSYSNVCQLFCMYKLSGQRIHSCITSKFAKCHIKYCAF</sequence>
<feature type="transmembrane region" description="Helical" evidence="1">
    <location>
        <begin position="20"/>
        <end position="38"/>
    </location>
</feature>
<organism evidence="2">
    <name type="scientific">Arundo donax</name>
    <name type="common">Giant reed</name>
    <name type="synonym">Donax arundinaceus</name>
    <dbReference type="NCBI Taxonomy" id="35708"/>
    <lineage>
        <taxon>Eukaryota</taxon>
        <taxon>Viridiplantae</taxon>
        <taxon>Streptophyta</taxon>
        <taxon>Embryophyta</taxon>
        <taxon>Tracheophyta</taxon>
        <taxon>Spermatophyta</taxon>
        <taxon>Magnoliopsida</taxon>
        <taxon>Liliopsida</taxon>
        <taxon>Poales</taxon>
        <taxon>Poaceae</taxon>
        <taxon>PACMAD clade</taxon>
        <taxon>Arundinoideae</taxon>
        <taxon>Arundineae</taxon>
        <taxon>Arundo</taxon>
    </lineage>
</organism>
<reference evidence="2" key="1">
    <citation type="submission" date="2014-09" db="EMBL/GenBank/DDBJ databases">
        <authorList>
            <person name="Magalhaes I.L.F."/>
            <person name="Oliveira U."/>
            <person name="Santos F.R."/>
            <person name="Vidigal T.H.D.A."/>
            <person name="Brescovit A.D."/>
            <person name="Santos A.J."/>
        </authorList>
    </citation>
    <scope>NUCLEOTIDE SEQUENCE</scope>
    <source>
        <tissue evidence="2">Shoot tissue taken approximately 20 cm above the soil surface</tissue>
    </source>
</reference>
<protein>
    <submittedName>
        <fullName evidence="2">Uncharacterized protein</fullName>
    </submittedName>
</protein>
<accession>A0A0A9H6L4</accession>
<keyword evidence="1" id="KW-1133">Transmembrane helix</keyword>